<keyword evidence="11" id="KW-0969">Cilium</keyword>
<dbReference type="NCBIfam" id="TIGR03506">
    <property type="entry name" value="FlgEFG_subfam"/>
    <property type="match status" value="2"/>
</dbReference>
<comment type="similarity">
    <text evidence="2 7">Belongs to the flagella basal body rod proteins family.</text>
</comment>
<dbReference type="Proteomes" id="UP000319732">
    <property type="component" value="Unassembled WGS sequence"/>
</dbReference>
<evidence type="ECO:0000256" key="4">
    <source>
        <dbReference type="ARBA" id="ARBA00023143"/>
    </source>
</evidence>
<feature type="domain" description="Flagellar basal-body/hook protein C-terminal" evidence="9">
    <location>
        <begin position="212"/>
        <end position="257"/>
    </location>
</feature>
<dbReference type="Pfam" id="PF00460">
    <property type="entry name" value="Flg_bb_rod"/>
    <property type="match status" value="1"/>
</dbReference>
<protein>
    <recommendedName>
        <fullName evidence="3 6">Flagellar basal-body rod protein FlgG</fullName>
    </recommendedName>
    <alternativeName>
        <fullName evidence="5 7">Distal rod protein</fullName>
    </alternativeName>
</protein>
<name>A0A545T858_9GAMM</name>
<dbReference type="InterPro" id="IPR053967">
    <property type="entry name" value="LlgE_F_G-like_D1"/>
</dbReference>
<evidence type="ECO:0000256" key="1">
    <source>
        <dbReference type="ARBA" id="ARBA00004117"/>
    </source>
</evidence>
<dbReference type="EMBL" id="VHSG01000018">
    <property type="protein sequence ID" value="TQV73403.1"/>
    <property type="molecule type" value="Genomic_DNA"/>
</dbReference>
<evidence type="ECO:0000256" key="2">
    <source>
        <dbReference type="ARBA" id="ARBA00009677"/>
    </source>
</evidence>
<dbReference type="Pfam" id="PF06429">
    <property type="entry name" value="Flg_bbr_C"/>
    <property type="match status" value="1"/>
</dbReference>
<evidence type="ECO:0000256" key="5">
    <source>
        <dbReference type="ARBA" id="ARBA00032912"/>
    </source>
</evidence>
<evidence type="ECO:0000259" key="9">
    <source>
        <dbReference type="Pfam" id="PF06429"/>
    </source>
</evidence>
<dbReference type="GO" id="GO:0009426">
    <property type="term" value="C:bacterial-type flagellum basal body, distal rod"/>
    <property type="evidence" value="ECO:0007669"/>
    <property type="project" value="UniProtKB-UniRule"/>
</dbReference>
<comment type="subcellular location">
    <subcellularLocation>
        <location evidence="1 7">Bacterial flagellum basal body</location>
    </subcellularLocation>
</comment>
<sequence>MLDAFHISAGSMQAHQTHVDVIANNLSNANTTGFKKSKVEFEDLMYRELAAAAGTLVRPDLTHPVGLGTTTAAIEKIFSQGEAKGTDRNLDLLIQGKGFFEVLLPDGGAAYSRTGHLQIDAEGLLVNADGYPLNPALQIPADAQDVLVSPEGVVSVLLPERDQPLELGVIELAAFMNPGGLTPMGDNLYAVSGASGDAFYGAPGEDDFGVLAQGFLEASNVSLIEELTNMMVAQRGYEMGAKVIQAADEMLGIINNLRR</sequence>
<proteinExistence type="inferred from homology"/>
<dbReference type="Pfam" id="PF22692">
    <property type="entry name" value="LlgE_F_G_D1"/>
    <property type="match status" value="1"/>
</dbReference>
<dbReference type="InterPro" id="IPR012834">
    <property type="entry name" value="FlgG_G_neg"/>
</dbReference>
<evidence type="ECO:0000256" key="3">
    <source>
        <dbReference type="ARBA" id="ARBA00017948"/>
    </source>
</evidence>
<accession>A0A545T858</accession>
<dbReference type="AlphaFoldDB" id="A0A545T858"/>
<dbReference type="InterPro" id="IPR020013">
    <property type="entry name" value="Flagellar_FlgE/F/G"/>
</dbReference>
<evidence type="ECO:0000259" key="8">
    <source>
        <dbReference type="Pfam" id="PF00460"/>
    </source>
</evidence>
<gene>
    <name evidence="11" type="primary">flgG</name>
    <name evidence="11" type="ORF">FKG94_17010</name>
</gene>
<dbReference type="RefSeq" id="WP_142905531.1">
    <property type="nucleotide sequence ID" value="NZ_ML660097.1"/>
</dbReference>
<keyword evidence="12" id="KW-1185">Reference proteome</keyword>
<comment type="caution">
    <text evidence="11">The sequence shown here is derived from an EMBL/GenBank/DDBJ whole genome shotgun (WGS) entry which is preliminary data.</text>
</comment>
<dbReference type="PANTHER" id="PTHR30435:SF19">
    <property type="entry name" value="FLAGELLAR BASAL-BODY ROD PROTEIN FLGG"/>
    <property type="match status" value="1"/>
</dbReference>
<dbReference type="OrthoDB" id="9804559at2"/>
<dbReference type="InterPro" id="IPR001444">
    <property type="entry name" value="Flag_bb_rod_N"/>
</dbReference>
<feature type="domain" description="Flagellar hook protein FlgE/F/G-like D1" evidence="10">
    <location>
        <begin position="94"/>
        <end position="156"/>
    </location>
</feature>
<dbReference type="PANTHER" id="PTHR30435">
    <property type="entry name" value="FLAGELLAR PROTEIN"/>
    <property type="match status" value="1"/>
</dbReference>
<evidence type="ECO:0000259" key="10">
    <source>
        <dbReference type="Pfam" id="PF22692"/>
    </source>
</evidence>
<dbReference type="SUPFAM" id="SSF117143">
    <property type="entry name" value="Flagellar hook protein flgE"/>
    <property type="match status" value="1"/>
</dbReference>
<keyword evidence="4 7" id="KW-0975">Bacterial flagellum</keyword>
<dbReference type="NCBIfam" id="TIGR02488">
    <property type="entry name" value="flgG_G_neg"/>
    <property type="match status" value="1"/>
</dbReference>
<feature type="domain" description="Flagellar basal body rod protein N-terminal" evidence="8">
    <location>
        <begin position="8"/>
        <end position="35"/>
    </location>
</feature>
<dbReference type="InterPro" id="IPR010930">
    <property type="entry name" value="Flg_bb/hook_C_dom"/>
</dbReference>
<evidence type="ECO:0000256" key="7">
    <source>
        <dbReference type="RuleBase" id="RU362116"/>
    </source>
</evidence>
<dbReference type="InterPro" id="IPR037925">
    <property type="entry name" value="FlgE/F/G-like"/>
</dbReference>
<comment type="subunit">
    <text evidence="7">The basal body constitutes a major portion of the flagellar organelle and consists of four rings (L,P,S, and M) mounted on a central rod. The rod consists of about 26 subunits of FlgG in the distal portion, and FlgB, FlgC and FlgF are thought to build up the proximal portion of the rod with about 6 subunits each.</text>
</comment>
<evidence type="ECO:0000256" key="6">
    <source>
        <dbReference type="NCBIfam" id="TIGR02488"/>
    </source>
</evidence>
<organism evidence="11 12">
    <name type="scientific">Exilibacterium tricleocarpae</name>
    <dbReference type="NCBI Taxonomy" id="2591008"/>
    <lineage>
        <taxon>Bacteria</taxon>
        <taxon>Pseudomonadati</taxon>
        <taxon>Pseudomonadota</taxon>
        <taxon>Gammaproteobacteria</taxon>
        <taxon>Cellvibrionales</taxon>
        <taxon>Cellvibrionaceae</taxon>
        <taxon>Exilibacterium</taxon>
    </lineage>
</organism>
<evidence type="ECO:0000313" key="12">
    <source>
        <dbReference type="Proteomes" id="UP000319732"/>
    </source>
</evidence>
<dbReference type="GO" id="GO:0071978">
    <property type="term" value="P:bacterial-type flagellum-dependent swarming motility"/>
    <property type="evidence" value="ECO:0007669"/>
    <property type="project" value="TreeGrafter"/>
</dbReference>
<evidence type="ECO:0000313" key="11">
    <source>
        <dbReference type="EMBL" id="TQV73403.1"/>
    </source>
</evidence>
<reference evidence="11 12" key="1">
    <citation type="submission" date="2019-06" db="EMBL/GenBank/DDBJ databases">
        <title>Whole genome sequence for Cellvibrionaceae sp. R142.</title>
        <authorList>
            <person name="Wang G."/>
        </authorList>
    </citation>
    <scope>NUCLEOTIDE SEQUENCE [LARGE SCALE GENOMIC DNA]</scope>
    <source>
        <strain evidence="11 12">R142</strain>
    </source>
</reference>
<keyword evidence="11" id="KW-0966">Cell projection</keyword>
<keyword evidence="11" id="KW-0282">Flagellum</keyword>